<evidence type="ECO:0000256" key="13">
    <source>
        <dbReference type="ARBA" id="ARBA00025210"/>
    </source>
</evidence>
<feature type="region of interest" description="Disordered" evidence="17">
    <location>
        <begin position="321"/>
        <end position="347"/>
    </location>
</feature>
<evidence type="ECO:0000256" key="7">
    <source>
        <dbReference type="ARBA" id="ARBA00022723"/>
    </source>
</evidence>
<dbReference type="InterPro" id="IPR000834">
    <property type="entry name" value="Peptidase_M14"/>
</dbReference>
<dbReference type="Proteomes" id="UP000054988">
    <property type="component" value="Unassembled WGS sequence"/>
</dbReference>
<evidence type="ECO:0000259" key="18">
    <source>
        <dbReference type="PROSITE" id="PS52035"/>
    </source>
</evidence>
<keyword evidence="4" id="KW-0964">Secreted</keyword>
<dbReference type="GO" id="GO:0005615">
    <property type="term" value="C:extracellular space"/>
    <property type="evidence" value="ECO:0007669"/>
    <property type="project" value="TreeGrafter"/>
</dbReference>
<comment type="function">
    <text evidence="13">Inactive carboxypeptidase that may play a role in cell wall organization and biogenesis.</text>
</comment>
<dbReference type="GO" id="GO:0006508">
    <property type="term" value="P:proteolysis"/>
    <property type="evidence" value="ECO:0007669"/>
    <property type="project" value="UniProtKB-KW"/>
</dbReference>
<evidence type="ECO:0000256" key="2">
    <source>
        <dbReference type="ARBA" id="ARBA00004613"/>
    </source>
</evidence>
<keyword evidence="5" id="KW-0121">Carboxypeptidase</keyword>
<dbReference type="Gene3D" id="3.40.630.10">
    <property type="entry name" value="Zn peptidases"/>
    <property type="match status" value="1"/>
</dbReference>
<keyword evidence="8" id="KW-0732">Signal</keyword>
<dbReference type="eggNOG" id="KOG2650">
    <property type="taxonomic scope" value="Eukaryota"/>
</dbReference>
<keyword evidence="11" id="KW-0482">Metalloprotease</keyword>
<evidence type="ECO:0000256" key="15">
    <source>
        <dbReference type="ARBA" id="ARBA00026213"/>
    </source>
</evidence>
<keyword evidence="10" id="KW-0862">Zinc</keyword>
<evidence type="ECO:0000256" key="14">
    <source>
        <dbReference type="ARBA" id="ARBA00026187"/>
    </source>
</evidence>
<dbReference type="Pfam" id="PF00246">
    <property type="entry name" value="Peptidase_M14"/>
    <property type="match status" value="1"/>
</dbReference>
<evidence type="ECO:0000256" key="9">
    <source>
        <dbReference type="ARBA" id="ARBA00022801"/>
    </source>
</evidence>
<keyword evidence="6" id="KW-0645">Protease</keyword>
<dbReference type="SMART" id="SM00631">
    <property type="entry name" value="Zn_pept"/>
    <property type="match status" value="1"/>
</dbReference>
<name>A0A0W0FWG4_MONRR</name>
<evidence type="ECO:0000256" key="17">
    <source>
        <dbReference type="SAM" id="MobiDB-lite"/>
    </source>
</evidence>
<dbReference type="SUPFAM" id="SSF53187">
    <property type="entry name" value="Zn-dependent exopeptidases"/>
    <property type="match status" value="1"/>
</dbReference>
<keyword evidence="12" id="KW-1015">Disulfide bond</keyword>
<dbReference type="CDD" id="cd03860">
    <property type="entry name" value="M14_CP_A-B_like"/>
    <property type="match status" value="1"/>
</dbReference>
<evidence type="ECO:0000256" key="8">
    <source>
        <dbReference type="ARBA" id="ARBA00022729"/>
    </source>
</evidence>
<dbReference type="GO" id="GO:0008270">
    <property type="term" value="F:zinc ion binding"/>
    <property type="evidence" value="ECO:0007669"/>
    <property type="project" value="InterPro"/>
</dbReference>
<evidence type="ECO:0000256" key="12">
    <source>
        <dbReference type="ARBA" id="ARBA00023157"/>
    </source>
</evidence>
<evidence type="ECO:0000256" key="6">
    <source>
        <dbReference type="ARBA" id="ARBA00022670"/>
    </source>
</evidence>
<evidence type="ECO:0000256" key="3">
    <source>
        <dbReference type="ARBA" id="ARBA00005988"/>
    </source>
</evidence>
<evidence type="ECO:0000313" key="19">
    <source>
        <dbReference type="EMBL" id="KTB40660.1"/>
    </source>
</evidence>
<evidence type="ECO:0000256" key="10">
    <source>
        <dbReference type="ARBA" id="ARBA00022833"/>
    </source>
</evidence>
<dbReference type="PRINTS" id="PR00765">
    <property type="entry name" value="CRBOXYPTASEA"/>
</dbReference>
<keyword evidence="9" id="KW-0378">Hydrolase</keyword>
<comment type="cofactor">
    <cofactor evidence="1">
        <name>Zn(2+)</name>
        <dbReference type="ChEBI" id="CHEBI:29105"/>
    </cofactor>
</comment>
<reference evidence="19 20" key="1">
    <citation type="submission" date="2015-12" db="EMBL/GenBank/DDBJ databases">
        <title>Draft genome sequence of Moniliophthora roreri, the causal agent of frosty pod rot of cacao.</title>
        <authorList>
            <person name="Aime M.C."/>
            <person name="Diaz-Valderrama J.R."/>
            <person name="Kijpornyongpan T."/>
            <person name="Phillips-Mora W."/>
        </authorList>
    </citation>
    <scope>NUCLEOTIDE SEQUENCE [LARGE SCALE GENOMIC DNA]</scope>
    <source>
        <strain evidence="19 20">MCA 2952</strain>
    </source>
</reference>
<evidence type="ECO:0000256" key="16">
    <source>
        <dbReference type="PROSITE-ProRule" id="PRU01379"/>
    </source>
</evidence>
<comment type="caution">
    <text evidence="16">Lacks conserved residue(s) required for the propagation of feature annotation.</text>
</comment>
<evidence type="ECO:0000313" key="20">
    <source>
        <dbReference type="Proteomes" id="UP000054988"/>
    </source>
</evidence>
<comment type="subcellular location">
    <subcellularLocation>
        <location evidence="2">Secreted</location>
    </subcellularLocation>
</comment>
<evidence type="ECO:0000256" key="5">
    <source>
        <dbReference type="ARBA" id="ARBA00022645"/>
    </source>
</evidence>
<sequence>MSQNSESRPRRNSEGRPCSFQSFDTGCEGLRLGYPSVVSDLTAWPLSYQADYGLPAGRTVSWWDDTFSVSSHHAVTFPNNALSESYDWLTVSLYSSSPSFDDSGNQSVRPLHIDPISPSRDPEIMHRGRVAKDRVIRAARERRKTEARFTCGLGCGQTFTAQHNLTPLWSLATSASPFWHQQQPILSTGSTATGTLRRFNFSSPHDLNSILGIAHSHDLDIWQVSSSHIDIYAKEIPSSLSSYPHTFSQIPLSTPHVSSDEPWNLSSLVNTTYHASYHPLYEIDQFIHDLAELYPGVVSVLHLGHSAQGREMLGLKIAKLNNEEKKHDGEKPGPKPPKRDKPGKERELDPAKKLGFVLVGAQHAREWVATATSLYLAHALVSNETEAYSLNPLLDLYDFYVIPAPNPDGYTYTWETDRFWYKNRQIMGPRAKCIGLDMNRNWGYKWKPYSVGDGSLTTPDAFKKKGKTPKEPEDPCSHWYPGHRPFESPEVNNIANYMTTLPNLVAFLDLRAYGQMLSSPYSFSCNRIPADAEDQMEAALGATASLRNVHGTEFVAGRLCELLYRAPGNMIDWMYKRVGIKYSYAAHLRDTGTYGFSLPAQWIRPVGEETASMVRYLAKFIAVQMRR</sequence>
<dbReference type="AlphaFoldDB" id="A0A0W0FWG4"/>
<dbReference type="PROSITE" id="PS52035">
    <property type="entry name" value="PEPTIDASE_M14"/>
    <property type="match status" value="1"/>
</dbReference>
<keyword evidence="7" id="KW-0479">Metal-binding</keyword>
<proteinExistence type="inferred from homology"/>
<dbReference type="FunFam" id="3.40.630.10:FF:000084">
    <property type="entry name" value="Carboxypeptidase B2"/>
    <property type="match status" value="1"/>
</dbReference>
<evidence type="ECO:0000256" key="11">
    <source>
        <dbReference type="ARBA" id="ARBA00023049"/>
    </source>
</evidence>
<dbReference type="PANTHER" id="PTHR11705">
    <property type="entry name" value="PROTEASE FAMILY M14 CARBOXYPEPTIDASE A,B"/>
    <property type="match status" value="1"/>
</dbReference>
<feature type="domain" description="Peptidase M14" evidence="18">
    <location>
        <begin position="276"/>
        <end position="621"/>
    </location>
</feature>
<dbReference type="PANTHER" id="PTHR11705:SF147">
    <property type="entry name" value="INACTIVE METALLOCARBOXYPEPTIDASE ECM14"/>
    <property type="match status" value="1"/>
</dbReference>
<evidence type="ECO:0000256" key="1">
    <source>
        <dbReference type="ARBA" id="ARBA00001947"/>
    </source>
</evidence>
<comment type="similarity">
    <text evidence="3 16">Belongs to the peptidase M14 family.</text>
</comment>
<dbReference type="EMBL" id="LATX01001564">
    <property type="protein sequence ID" value="KTB40660.1"/>
    <property type="molecule type" value="Genomic_DNA"/>
</dbReference>
<dbReference type="GO" id="GO:0004181">
    <property type="term" value="F:metallocarboxypeptidase activity"/>
    <property type="evidence" value="ECO:0007669"/>
    <property type="project" value="InterPro"/>
</dbReference>
<protein>
    <recommendedName>
        <fullName evidence="14">Inactive metallocarboxypeptidase ECM14</fullName>
    </recommendedName>
    <alternativeName>
        <fullName evidence="15">Inactive metallocarboxypeptidase ecm14</fullName>
    </alternativeName>
</protein>
<evidence type="ECO:0000256" key="4">
    <source>
        <dbReference type="ARBA" id="ARBA00022525"/>
    </source>
</evidence>
<organism evidence="19 20">
    <name type="scientific">Moniliophthora roreri</name>
    <name type="common">Frosty pod rot fungus</name>
    <name type="synonym">Monilia roreri</name>
    <dbReference type="NCBI Taxonomy" id="221103"/>
    <lineage>
        <taxon>Eukaryota</taxon>
        <taxon>Fungi</taxon>
        <taxon>Dikarya</taxon>
        <taxon>Basidiomycota</taxon>
        <taxon>Agaricomycotina</taxon>
        <taxon>Agaricomycetes</taxon>
        <taxon>Agaricomycetidae</taxon>
        <taxon>Agaricales</taxon>
        <taxon>Marasmiineae</taxon>
        <taxon>Marasmiaceae</taxon>
        <taxon>Moniliophthora</taxon>
    </lineage>
</organism>
<gene>
    <name evidence="19" type="ORF">WG66_6752</name>
</gene>
<accession>A0A0W0FWG4</accession>
<comment type="caution">
    <text evidence="19">The sequence shown here is derived from an EMBL/GenBank/DDBJ whole genome shotgun (WGS) entry which is preliminary data.</text>
</comment>